<evidence type="ECO:0000313" key="3">
    <source>
        <dbReference type="Proteomes" id="UP000326924"/>
    </source>
</evidence>
<evidence type="ECO:0000256" key="1">
    <source>
        <dbReference type="SAM" id="MobiDB-lite"/>
    </source>
</evidence>
<proteinExistence type="predicted"/>
<dbReference type="InParanoid" id="A0A5J5EPG7"/>
<feature type="region of interest" description="Disordered" evidence="1">
    <location>
        <begin position="31"/>
        <end position="165"/>
    </location>
</feature>
<feature type="compositionally biased region" description="Pro residues" evidence="1">
    <location>
        <begin position="58"/>
        <end position="72"/>
    </location>
</feature>
<protein>
    <submittedName>
        <fullName evidence="2">Uncharacterized protein</fullName>
    </submittedName>
</protein>
<feature type="compositionally biased region" description="Pro residues" evidence="1">
    <location>
        <begin position="124"/>
        <end position="138"/>
    </location>
</feature>
<reference evidence="2 3" key="1">
    <citation type="submission" date="2019-09" db="EMBL/GenBank/DDBJ databases">
        <title>Draft genome of the ectomycorrhizal ascomycete Sphaerosporella brunnea.</title>
        <authorList>
            <consortium name="DOE Joint Genome Institute"/>
            <person name="Benucci G.M."/>
            <person name="Marozzi G."/>
            <person name="Antonielli L."/>
            <person name="Sanchez S."/>
            <person name="Marco P."/>
            <person name="Wang X."/>
            <person name="Falini L.B."/>
            <person name="Barry K."/>
            <person name="Haridas S."/>
            <person name="Lipzen A."/>
            <person name="Labutti K."/>
            <person name="Grigoriev I.V."/>
            <person name="Murat C."/>
            <person name="Martin F."/>
            <person name="Albertini E."/>
            <person name="Donnini D."/>
            <person name="Bonito G."/>
        </authorList>
    </citation>
    <scope>NUCLEOTIDE SEQUENCE [LARGE SCALE GENOMIC DNA]</scope>
    <source>
        <strain evidence="2 3">Sb_GMNB300</strain>
    </source>
</reference>
<feature type="compositionally biased region" description="Low complexity" evidence="1">
    <location>
        <begin position="97"/>
        <end position="106"/>
    </location>
</feature>
<evidence type="ECO:0000313" key="2">
    <source>
        <dbReference type="EMBL" id="KAA8897232.1"/>
    </source>
</evidence>
<keyword evidence="3" id="KW-1185">Reference proteome</keyword>
<sequence>MVVSKEFAARRGWKRKACYAILEQLCRANHRNEGSRRQSIPPDDAPLQLPYNASLRPPQLPNDAPPQPPQPPDEAQRQMLHSPDDTPFQPPQPPRDASPQPAQVPDDAPPQPLQLPDNASPQPSQLPPPPRDTPPPPLQLSDDTLPQLAQQNDDVPPQPPNGVVPSATAQASSLNVAPIASWLERTVPSPATNKVDHVNRPLLRSTGCLVDSSHVAANAAAETASAASSTVANGLRRSGRTKGFAVNQMRLAGKHGKLFMMRRVVLL</sequence>
<gene>
    <name evidence="2" type="ORF">FN846DRAFT_993156</name>
</gene>
<name>A0A5J5EPG7_9PEZI</name>
<comment type="caution">
    <text evidence="2">The sequence shown here is derived from an EMBL/GenBank/DDBJ whole genome shotgun (WGS) entry which is preliminary data.</text>
</comment>
<feature type="compositionally biased region" description="Low complexity" evidence="1">
    <location>
        <begin position="114"/>
        <end position="123"/>
    </location>
</feature>
<dbReference type="AlphaFoldDB" id="A0A5J5EPG7"/>
<dbReference type="EMBL" id="VXIS01000201">
    <property type="protein sequence ID" value="KAA8897232.1"/>
    <property type="molecule type" value="Genomic_DNA"/>
</dbReference>
<organism evidence="2 3">
    <name type="scientific">Sphaerosporella brunnea</name>
    <dbReference type="NCBI Taxonomy" id="1250544"/>
    <lineage>
        <taxon>Eukaryota</taxon>
        <taxon>Fungi</taxon>
        <taxon>Dikarya</taxon>
        <taxon>Ascomycota</taxon>
        <taxon>Pezizomycotina</taxon>
        <taxon>Pezizomycetes</taxon>
        <taxon>Pezizales</taxon>
        <taxon>Pyronemataceae</taxon>
        <taxon>Sphaerosporella</taxon>
    </lineage>
</organism>
<dbReference type="Proteomes" id="UP000326924">
    <property type="component" value="Unassembled WGS sequence"/>
</dbReference>
<accession>A0A5J5EPG7</accession>